<sequence length="65" mass="7548">MRHRRLLAIREPHAISLHAYPRCLIVWRLRHMSSPITALQFCPAGHSSCSLPRHPQLVSLDLTLW</sequence>
<name>A0AAJ0A3U5_9PEZI</name>
<accession>A0AAJ0A3U5</accession>
<dbReference type="AlphaFoldDB" id="A0AAJ0A3U5"/>
<comment type="caution">
    <text evidence="1">The sequence shown here is derived from an EMBL/GenBank/DDBJ whole genome shotgun (WGS) entry which is preliminary data.</text>
</comment>
<dbReference type="Proteomes" id="UP001243989">
    <property type="component" value="Unassembled WGS sequence"/>
</dbReference>
<evidence type="ECO:0000313" key="2">
    <source>
        <dbReference type="Proteomes" id="UP001243989"/>
    </source>
</evidence>
<keyword evidence="2" id="KW-1185">Reference proteome</keyword>
<protein>
    <submittedName>
        <fullName evidence="1">Uncharacterized protein</fullName>
    </submittedName>
</protein>
<evidence type="ECO:0000313" key="1">
    <source>
        <dbReference type="EMBL" id="KAK1655978.1"/>
    </source>
</evidence>
<proteinExistence type="predicted"/>
<organism evidence="1 2">
    <name type="scientific">Colletotrichum phormii</name>
    <dbReference type="NCBI Taxonomy" id="359342"/>
    <lineage>
        <taxon>Eukaryota</taxon>
        <taxon>Fungi</taxon>
        <taxon>Dikarya</taxon>
        <taxon>Ascomycota</taxon>
        <taxon>Pezizomycotina</taxon>
        <taxon>Sordariomycetes</taxon>
        <taxon>Hypocreomycetidae</taxon>
        <taxon>Glomerellales</taxon>
        <taxon>Glomerellaceae</taxon>
        <taxon>Colletotrichum</taxon>
        <taxon>Colletotrichum acutatum species complex</taxon>
    </lineage>
</organism>
<reference evidence="1" key="1">
    <citation type="submission" date="2021-06" db="EMBL/GenBank/DDBJ databases">
        <title>Comparative genomics, transcriptomics and evolutionary studies reveal genomic signatures of adaptation to plant cell wall in hemibiotrophic fungi.</title>
        <authorList>
            <consortium name="DOE Joint Genome Institute"/>
            <person name="Baroncelli R."/>
            <person name="Diaz J.F."/>
            <person name="Benocci T."/>
            <person name="Peng M."/>
            <person name="Battaglia E."/>
            <person name="Haridas S."/>
            <person name="Andreopoulos W."/>
            <person name="Labutti K."/>
            <person name="Pangilinan J."/>
            <person name="Floch G.L."/>
            <person name="Makela M.R."/>
            <person name="Henrissat B."/>
            <person name="Grigoriev I.V."/>
            <person name="Crouch J.A."/>
            <person name="De Vries R.P."/>
            <person name="Sukno S.A."/>
            <person name="Thon M.R."/>
        </authorList>
    </citation>
    <scope>NUCLEOTIDE SEQUENCE</scope>
    <source>
        <strain evidence="1">CBS 102054</strain>
    </source>
</reference>
<dbReference type="EMBL" id="JAHMHQ010000001">
    <property type="protein sequence ID" value="KAK1655978.1"/>
    <property type="molecule type" value="Genomic_DNA"/>
</dbReference>
<dbReference type="RefSeq" id="XP_060452022.1">
    <property type="nucleotide sequence ID" value="XM_060589315.1"/>
</dbReference>
<gene>
    <name evidence="1" type="ORF">BDP81DRAFT_413913</name>
</gene>
<dbReference type="GeneID" id="85474177"/>